<evidence type="ECO:0000313" key="2">
    <source>
        <dbReference type="Proteomes" id="UP001057402"/>
    </source>
</evidence>
<dbReference type="EMBL" id="CM042886">
    <property type="protein sequence ID" value="KAI4341180.1"/>
    <property type="molecule type" value="Genomic_DNA"/>
</dbReference>
<evidence type="ECO:0000313" key="1">
    <source>
        <dbReference type="EMBL" id="KAI4341180.1"/>
    </source>
</evidence>
<comment type="caution">
    <text evidence="1">The sequence shown here is derived from an EMBL/GenBank/DDBJ whole genome shotgun (WGS) entry which is preliminary data.</text>
</comment>
<dbReference type="Proteomes" id="UP001057402">
    <property type="component" value="Chromosome 7"/>
</dbReference>
<protein>
    <submittedName>
        <fullName evidence="1">Uncharacterized protein</fullName>
    </submittedName>
</protein>
<reference evidence="2" key="1">
    <citation type="journal article" date="2023" name="Front. Plant Sci.">
        <title>Chromosomal-level genome assembly of Melastoma candidum provides insights into trichome evolution.</title>
        <authorList>
            <person name="Zhong Y."/>
            <person name="Wu W."/>
            <person name="Sun C."/>
            <person name="Zou P."/>
            <person name="Liu Y."/>
            <person name="Dai S."/>
            <person name="Zhou R."/>
        </authorList>
    </citation>
    <scope>NUCLEOTIDE SEQUENCE [LARGE SCALE GENOMIC DNA]</scope>
</reference>
<gene>
    <name evidence="1" type="ORF">MLD38_025936</name>
</gene>
<name>A0ACB9P3T1_9MYRT</name>
<sequence length="182" mass="21139">MQERFEETVSIPGGAEGKLSDEVAAMELAENREVEVEVKQDKEAEERQSFWKERSHHHRRHHLHHPHGHGHGHGHGHRHSHPLHHLHHGHHHHKGKWEKLEKKRMEMCGGKIKKGDEGGWNSKFIGKLKHKIEKIDWKIGSLQEKKLFILKRIQEIEEEEERKKKAGAHVPSAPTLLPTDAA</sequence>
<accession>A0ACB9P3T1</accession>
<organism evidence="1 2">
    <name type="scientific">Melastoma candidum</name>
    <dbReference type="NCBI Taxonomy" id="119954"/>
    <lineage>
        <taxon>Eukaryota</taxon>
        <taxon>Viridiplantae</taxon>
        <taxon>Streptophyta</taxon>
        <taxon>Embryophyta</taxon>
        <taxon>Tracheophyta</taxon>
        <taxon>Spermatophyta</taxon>
        <taxon>Magnoliopsida</taxon>
        <taxon>eudicotyledons</taxon>
        <taxon>Gunneridae</taxon>
        <taxon>Pentapetalae</taxon>
        <taxon>rosids</taxon>
        <taxon>malvids</taxon>
        <taxon>Myrtales</taxon>
        <taxon>Melastomataceae</taxon>
        <taxon>Melastomatoideae</taxon>
        <taxon>Melastomateae</taxon>
        <taxon>Melastoma</taxon>
    </lineage>
</organism>
<keyword evidence="2" id="KW-1185">Reference proteome</keyword>
<proteinExistence type="predicted"/>